<reference evidence="6" key="1">
    <citation type="submission" date="2012-02" db="EMBL/GenBank/DDBJ databases">
        <title>cDNA cloning and sequence analysis of lectin gene from Delia antiqua.</title>
        <authorList>
            <person name="Xia J."/>
            <person name="Chen B."/>
        </authorList>
    </citation>
    <scope>NUCLEOTIDE SEQUENCE</scope>
</reference>
<dbReference type="SMART" id="SM00034">
    <property type="entry name" value="CLECT"/>
    <property type="match status" value="1"/>
</dbReference>
<dbReference type="PROSITE" id="PS00615">
    <property type="entry name" value="C_TYPE_LECTIN_1"/>
    <property type="match status" value="1"/>
</dbReference>
<evidence type="ECO:0000256" key="4">
    <source>
        <dbReference type="SAM" id="SignalP"/>
    </source>
</evidence>
<keyword evidence="2" id="KW-1015">Disulfide bond</keyword>
<protein>
    <submittedName>
        <fullName evidence="6">Lectin</fullName>
    </submittedName>
</protein>
<keyword evidence="4" id="KW-0732">Signal</keyword>
<name>I3WES7_9MUSC</name>
<evidence type="ECO:0000256" key="2">
    <source>
        <dbReference type="ARBA" id="ARBA00023157"/>
    </source>
</evidence>
<feature type="region of interest" description="Disordered" evidence="3">
    <location>
        <begin position="180"/>
        <end position="204"/>
    </location>
</feature>
<keyword evidence="1" id="KW-0430">Lectin</keyword>
<dbReference type="CDD" id="cd00037">
    <property type="entry name" value="CLECT"/>
    <property type="match status" value="1"/>
</dbReference>
<dbReference type="InterPro" id="IPR051663">
    <property type="entry name" value="CLec_Tetranectin-domain"/>
</dbReference>
<evidence type="ECO:0000256" key="1">
    <source>
        <dbReference type="ARBA" id="ARBA00022734"/>
    </source>
</evidence>
<dbReference type="InterPro" id="IPR016187">
    <property type="entry name" value="CTDL_fold"/>
</dbReference>
<dbReference type="PANTHER" id="PTHR22799">
    <property type="entry name" value="TETRANECTIN-RELATED"/>
    <property type="match status" value="1"/>
</dbReference>
<evidence type="ECO:0000313" key="6">
    <source>
        <dbReference type="EMBL" id="AFL03384.1"/>
    </source>
</evidence>
<organism evidence="6">
    <name type="scientific">Delia antiqua</name>
    <name type="common">onion fly</name>
    <dbReference type="NCBI Taxonomy" id="265456"/>
    <lineage>
        <taxon>Eukaryota</taxon>
        <taxon>Metazoa</taxon>
        <taxon>Ecdysozoa</taxon>
        <taxon>Arthropoda</taxon>
        <taxon>Hexapoda</taxon>
        <taxon>Insecta</taxon>
        <taxon>Pterygota</taxon>
        <taxon>Neoptera</taxon>
        <taxon>Endopterygota</taxon>
        <taxon>Diptera</taxon>
        <taxon>Brachycera</taxon>
        <taxon>Muscomorpha</taxon>
        <taxon>Muscoidea</taxon>
        <taxon>Anthomyiidae</taxon>
        <taxon>Anthomyiinae</taxon>
        <taxon>Delia</taxon>
    </lineage>
</organism>
<dbReference type="InterPro" id="IPR001304">
    <property type="entry name" value="C-type_lectin-like"/>
</dbReference>
<sequence length="204" mass="23800">MKTSQAISCKCLVFLAVILKLVAAHPEWYRARDGHRYFIESAQNFNWLQAFDNCARKGLHFVTIDNARKNSAFVELLLSLRERPSDFWIGHHDEFNTAVDLNRSFFSSASGQRISYRYWSDGEPNNLNSNEHCVHVSRRSQYKWDDKSCDRNSYGYVCEKNHFSTIYQNDPAQQNWQSADSEENTQNVENMDDVNIRQTTDSPI</sequence>
<dbReference type="Pfam" id="PF00059">
    <property type="entry name" value="Lectin_C"/>
    <property type="match status" value="1"/>
</dbReference>
<dbReference type="PROSITE" id="PS50041">
    <property type="entry name" value="C_TYPE_LECTIN_2"/>
    <property type="match status" value="1"/>
</dbReference>
<dbReference type="EMBL" id="JQ657826">
    <property type="protein sequence ID" value="AFL03384.1"/>
    <property type="molecule type" value="mRNA"/>
</dbReference>
<evidence type="ECO:0000259" key="5">
    <source>
        <dbReference type="PROSITE" id="PS50041"/>
    </source>
</evidence>
<evidence type="ECO:0000256" key="3">
    <source>
        <dbReference type="SAM" id="MobiDB-lite"/>
    </source>
</evidence>
<dbReference type="SUPFAM" id="SSF56436">
    <property type="entry name" value="C-type lectin-like"/>
    <property type="match status" value="1"/>
</dbReference>
<feature type="compositionally biased region" description="Polar residues" evidence="3">
    <location>
        <begin position="180"/>
        <end position="189"/>
    </location>
</feature>
<feature type="domain" description="C-type lectin" evidence="5">
    <location>
        <begin position="32"/>
        <end position="151"/>
    </location>
</feature>
<dbReference type="InterPro" id="IPR018378">
    <property type="entry name" value="C-type_lectin_CS"/>
</dbReference>
<proteinExistence type="evidence at transcript level"/>
<dbReference type="AlphaFoldDB" id="I3WES7"/>
<feature type="signal peptide" evidence="4">
    <location>
        <begin position="1"/>
        <end position="24"/>
    </location>
</feature>
<accession>I3WES7</accession>
<dbReference type="Gene3D" id="3.10.100.10">
    <property type="entry name" value="Mannose-Binding Protein A, subunit A"/>
    <property type="match status" value="1"/>
</dbReference>
<dbReference type="InterPro" id="IPR016186">
    <property type="entry name" value="C-type_lectin-like/link_sf"/>
</dbReference>
<dbReference type="PANTHER" id="PTHR22799:SF6">
    <property type="entry name" value="C-TYPE LECTIN DOMAIN FAMILY 4 MEMBER M-LIKE"/>
    <property type="match status" value="1"/>
</dbReference>
<dbReference type="GO" id="GO:0030246">
    <property type="term" value="F:carbohydrate binding"/>
    <property type="evidence" value="ECO:0007669"/>
    <property type="project" value="UniProtKB-KW"/>
</dbReference>
<feature type="chain" id="PRO_5003681397" evidence="4">
    <location>
        <begin position="25"/>
        <end position="204"/>
    </location>
</feature>